<reference evidence="3 4" key="1">
    <citation type="submission" date="2017-07" db="EMBL/GenBank/DDBJ databases">
        <title>The new phylogeny of genus Mycobacterium.</title>
        <authorList>
            <person name="Tortoli E."/>
            <person name="Trovato A."/>
            <person name="Cirillo D.M."/>
        </authorList>
    </citation>
    <scope>NUCLEOTIDE SEQUENCE [LARGE SCALE GENOMIC DNA]</scope>
    <source>
        <strain evidence="3 4">ATCC 33027</strain>
    </source>
</reference>
<evidence type="ECO:0000313" key="3">
    <source>
        <dbReference type="EMBL" id="OYN80006.1"/>
    </source>
</evidence>
<comment type="caution">
    <text evidence="3">The sequence shown here is derived from an EMBL/GenBank/DDBJ whole genome shotgun (WGS) entry which is preliminary data.</text>
</comment>
<keyword evidence="4" id="KW-1185">Reference proteome</keyword>
<dbReference type="Pfam" id="PF25547">
    <property type="entry name" value="WXG100_2"/>
    <property type="match status" value="1"/>
</dbReference>
<dbReference type="Proteomes" id="UP000216063">
    <property type="component" value="Unassembled WGS sequence"/>
</dbReference>
<evidence type="ECO:0000256" key="1">
    <source>
        <dbReference type="SAM" id="MobiDB-lite"/>
    </source>
</evidence>
<dbReference type="OrthoDB" id="3194844at2"/>
<feature type="region of interest" description="Disordered" evidence="1">
    <location>
        <begin position="477"/>
        <end position="650"/>
    </location>
</feature>
<accession>A0A255DKW3</accession>
<sequence>MGEPLRVDPAALSGAGSAVAGLSEGITAAVSALTAAYNADTGQDAAGTAFGFAYQESARALVDGVAKGVNALRHIGYLIQGSATNYSQAEAAADIRGAAAPLPAPTAPAEFSAPGGDPDVNGAGQTPPVLWYLVEFLVGDWWPNGEPSELRAAGAAWNAFATPLYGITGENAGAYAVIDAQQMPDKEPMKAAVRDVGTAMSSLAGEAQKLGSELSHFASDVENTQNAIRDLLNKLKSVVGSISDNGILGTVFELVTGDAEEKIQEVANDIKAVIANHKRQSAARKELLSDLVNGIKNYSRAMEIVLRVELVNYLGEDAGRIAANIADQMTDTSVGLTLGAVNTVGGLVTSFDPIGDPKGTLATIEGLGKMAEVFNPMTAPLAFATDPQGSLDMVKKVTHFNDIFTSNRPFIGVGELGFDVGTAVIPGGAGVKAAGGARAAEGAAARAEVSATERVAGEAGGLVSATTGLRGVEGELKGATSKLDDLNKTGFDGGKPPPGSPGPLPKTPEPPPAPREPVPSGAPGKPTSAPTSGDHLPPPVTHTPHTEPAPTGEGAPGRVPGAAEAPAAPASSAGRPPVSDPIAEAPAAAAGASPGGSGLPNVPSAGSMGGEAAHAPSGMPSGIGDAGDRVPVSVGAHGAEGAGGGAGHGP</sequence>
<feature type="domain" description="Outer membrane channel protein CpnT-like N-terminal" evidence="2">
    <location>
        <begin position="130"/>
        <end position="229"/>
    </location>
</feature>
<feature type="compositionally biased region" description="Basic and acidic residues" evidence="1">
    <location>
        <begin position="477"/>
        <end position="487"/>
    </location>
</feature>
<evidence type="ECO:0000313" key="4">
    <source>
        <dbReference type="Proteomes" id="UP000216063"/>
    </source>
</evidence>
<dbReference type="EMBL" id="NOZR01000007">
    <property type="protein sequence ID" value="OYN80006.1"/>
    <property type="molecule type" value="Genomic_DNA"/>
</dbReference>
<feature type="compositionally biased region" description="Pro residues" evidence="1">
    <location>
        <begin position="495"/>
        <end position="517"/>
    </location>
</feature>
<protein>
    <recommendedName>
        <fullName evidence="2">Outer membrane channel protein CpnT-like N-terminal domain-containing protein</fullName>
    </recommendedName>
</protein>
<proteinExistence type="predicted"/>
<feature type="compositionally biased region" description="Low complexity" evidence="1">
    <location>
        <begin position="542"/>
        <end position="577"/>
    </location>
</feature>
<dbReference type="InterPro" id="IPR057746">
    <property type="entry name" value="CpnT-like_N"/>
</dbReference>
<dbReference type="AlphaFoldDB" id="A0A255DKW3"/>
<gene>
    <name evidence="3" type="ORF">CG716_11160</name>
</gene>
<feature type="compositionally biased region" description="Gly residues" evidence="1">
    <location>
        <begin position="638"/>
        <end position="650"/>
    </location>
</feature>
<feature type="non-terminal residue" evidence="3">
    <location>
        <position position="650"/>
    </location>
</feature>
<name>A0A255DKW3_9MYCO</name>
<evidence type="ECO:0000259" key="2">
    <source>
        <dbReference type="Pfam" id="PF25547"/>
    </source>
</evidence>
<dbReference type="RefSeq" id="WP_094479401.1">
    <property type="nucleotide sequence ID" value="NZ_NOZR01000007.1"/>
</dbReference>
<organism evidence="3 4">
    <name type="scientific">Mycolicibacterium sphagni</name>
    <dbReference type="NCBI Taxonomy" id="1786"/>
    <lineage>
        <taxon>Bacteria</taxon>
        <taxon>Bacillati</taxon>
        <taxon>Actinomycetota</taxon>
        <taxon>Actinomycetes</taxon>
        <taxon>Mycobacteriales</taxon>
        <taxon>Mycobacteriaceae</taxon>
        <taxon>Mycolicibacterium</taxon>
    </lineage>
</organism>